<sequence length="84" mass="9493">MKLTEKSLKGNVFKQQYALGSKSEQNAVCLQDARGRAYRLRLLDGEPFTDPRLERLVGKTISAFGEIVHGNTMIVKEWKLLNKG</sequence>
<keyword evidence="2" id="KW-1185">Reference proteome</keyword>
<gene>
    <name evidence="1" type="ORF">LN473_22080</name>
</gene>
<comment type="caution">
    <text evidence="1">The sequence shown here is derived from an EMBL/GenBank/DDBJ whole genome shotgun (WGS) entry which is preliminary data.</text>
</comment>
<proteinExistence type="predicted"/>
<dbReference type="EMBL" id="JAJIUN010000097">
    <property type="protein sequence ID" value="MCC8624612.1"/>
    <property type="molecule type" value="Genomic_DNA"/>
</dbReference>
<dbReference type="RefSeq" id="WP_126936828.1">
    <property type="nucleotide sequence ID" value="NZ_CP018470.1"/>
</dbReference>
<accession>A0ABS8LFS1</accession>
<evidence type="ECO:0000313" key="1">
    <source>
        <dbReference type="EMBL" id="MCC8624612.1"/>
    </source>
</evidence>
<reference evidence="1" key="1">
    <citation type="submission" date="2021-11" db="EMBL/GenBank/DDBJ databases">
        <title>Genome resources and taxonomic validation of 89 Xanthomonas strains.</title>
        <authorList>
            <person name="Tambong J.T."/>
        </authorList>
    </citation>
    <scope>NUCLEOTIDE SEQUENCE</scope>
    <source>
        <strain evidence="1">Bv 5-4A</strain>
    </source>
</reference>
<dbReference type="Proteomes" id="UP001430544">
    <property type="component" value="Unassembled WGS sequence"/>
</dbReference>
<name>A0ABS8LFS1_9XANT</name>
<evidence type="ECO:0000313" key="2">
    <source>
        <dbReference type="Proteomes" id="UP001430544"/>
    </source>
</evidence>
<protein>
    <submittedName>
        <fullName evidence="1">Uncharacterized protein</fullName>
    </submittedName>
</protein>
<organism evidence="1 2">
    <name type="scientific">Xanthomonas vesicatoria</name>
    <dbReference type="NCBI Taxonomy" id="56460"/>
    <lineage>
        <taxon>Bacteria</taxon>
        <taxon>Pseudomonadati</taxon>
        <taxon>Pseudomonadota</taxon>
        <taxon>Gammaproteobacteria</taxon>
        <taxon>Lysobacterales</taxon>
        <taxon>Lysobacteraceae</taxon>
        <taxon>Xanthomonas</taxon>
    </lineage>
</organism>